<evidence type="ECO:0000313" key="2">
    <source>
        <dbReference type="EMBL" id="MCF5656852.1"/>
    </source>
</evidence>
<accession>A0AAP2WJ95</accession>
<reference evidence="2" key="1">
    <citation type="submission" date="2019-11" db="EMBL/GenBank/DDBJ databases">
        <title>Epiphytic Pseudomonas syringae from cherry orchards.</title>
        <authorList>
            <person name="Hulin M.T."/>
        </authorList>
    </citation>
    <scope>NUCLEOTIDE SEQUENCE</scope>
    <source>
        <strain evidence="2">PA-2-1F</strain>
    </source>
</reference>
<dbReference type="EMBL" id="WJZX01000077">
    <property type="protein sequence ID" value="MCF5656852.1"/>
    <property type="molecule type" value="Genomic_DNA"/>
</dbReference>
<evidence type="ECO:0000313" key="3">
    <source>
        <dbReference type="Proteomes" id="UP000814126"/>
    </source>
</evidence>
<evidence type="ECO:0000259" key="1">
    <source>
        <dbReference type="Pfam" id="PF11860"/>
    </source>
</evidence>
<sequence>MIAMTTSPDLSGSIGASVGTLGKASNVPADVRYIQQLFNMIASSSVSPLVVDGKSGPLLNQRIVDFQKNRLNVASPDGVIDPGGRTFKGLIEAARSGGQPAAAVTSPVQAASDKQPLVTQATCDGNVTLSDADFKQAALALGNGIEVNIIKAFAIVESGGRSGFGPEKFPVLAYERHIFHKYTQKKYDSTHPNLSAPYMAKADTQWRINNKDQATAWQTLRAAYSLDQKAALMSASYGMFQIMGFNFAACGFKDVFDFVAAMKLNAGQQLNAFVGFCSKNAALVKAMKTRDYVGMARNYNGPQYGDYDQRIKKAYEKLQAGQ</sequence>
<comment type="caution">
    <text evidence="2">The sequence shown here is derived from an EMBL/GenBank/DDBJ whole genome shotgun (WGS) entry which is preliminary data.</text>
</comment>
<feature type="domain" description="N-acetylmuramidase" evidence="1">
    <location>
        <begin position="147"/>
        <end position="318"/>
    </location>
</feature>
<dbReference type="Pfam" id="PF11860">
    <property type="entry name" value="Muramidase"/>
    <property type="match status" value="1"/>
</dbReference>
<protein>
    <submittedName>
        <fullName evidence="2">DUF3380 domain-containing protein</fullName>
    </submittedName>
</protein>
<organism evidence="2 3">
    <name type="scientific">Pseudomonas poae</name>
    <dbReference type="NCBI Taxonomy" id="200451"/>
    <lineage>
        <taxon>Bacteria</taxon>
        <taxon>Pseudomonadati</taxon>
        <taxon>Pseudomonadota</taxon>
        <taxon>Gammaproteobacteria</taxon>
        <taxon>Pseudomonadales</taxon>
        <taxon>Pseudomonadaceae</taxon>
        <taxon>Pseudomonas</taxon>
    </lineage>
</organism>
<gene>
    <name evidence="2" type="ORF">GIV46_17720</name>
</gene>
<proteinExistence type="predicted"/>
<dbReference type="Proteomes" id="UP000814126">
    <property type="component" value="Unassembled WGS sequence"/>
</dbReference>
<dbReference type="InterPro" id="IPR024408">
    <property type="entry name" value="Muramidase"/>
</dbReference>
<name>A0AAP2WJ95_9PSED</name>
<dbReference type="AlphaFoldDB" id="A0AAP2WJ95"/>